<evidence type="ECO:0000313" key="4">
    <source>
        <dbReference type="EMBL" id="KAF1952017.1"/>
    </source>
</evidence>
<dbReference type="InterPro" id="IPR013830">
    <property type="entry name" value="SGNH_hydro"/>
</dbReference>
<keyword evidence="2" id="KW-0732">Signal</keyword>
<dbReference type="GO" id="GO:0004622">
    <property type="term" value="F:phosphatidylcholine lysophospholipase activity"/>
    <property type="evidence" value="ECO:0007669"/>
    <property type="project" value="TreeGrafter"/>
</dbReference>
<keyword evidence="5" id="KW-1185">Reference proteome</keyword>
<dbReference type="InterPro" id="IPR051532">
    <property type="entry name" value="Ester_Hydrolysis_Enzymes"/>
</dbReference>
<proteinExistence type="predicted"/>
<dbReference type="CDD" id="cd01833">
    <property type="entry name" value="XynB_like"/>
    <property type="match status" value="1"/>
</dbReference>
<dbReference type="Gene3D" id="3.40.50.1110">
    <property type="entry name" value="SGNH hydrolase"/>
    <property type="match status" value="1"/>
</dbReference>
<feature type="signal peptide" evidence="2">
    <location>
        <begin position="1"/>
        <end position="19"/>
    </location>
</feature>
<dbReference type="Proteomes" id="UP000800035">
    <property type="component" value="Unassembled WGS sequence"/>
</dbReference>
<feature type="chain" id="PRO_5025421890" evidence="2">
    <location>
        <begin position="20"/>
        <end position="414"/>
    </location>
</feature>
<accession>A0A6A5TSU5</accession>
<evidence type="ECO:0000259" key="3">
    <source>
        <dbReference type="Pfam" id="PF13472"/>
    </source>
</evidence>
<dbReference type="EMBL" id="ML977013">
    <property type="protein sequence ID" value="KAF1952017.1"/>
    <property type="molecule type" value="Genomic_DNA"/>
</dbReference>
<dbReference type="PANTHER" id="PTHR30383">
    <property type="entry name" value="THIOESTERASE 1/PROTEASE 1/LYSOPHOSPHOLIPASE L1"/>
    <property type="match status" value="1"/>
</dbReference>
<feature type="region of interest" description="Disordered" evidence="1">
    <location>
        <begin position="393"/>
        <end position="414"/>
    </location>
</feature>
<evidence type="ECO:0000313" key="5">
    <source>
        <dbReference type="Proteomes" id="UP000800035"/>
    </source>
</evidence>
<evidence type="ECO:0000256" key="1">
    <source>
        <dbReference type="SAM" id="MobiDB-lite"/>
    </source>
</evidence>
<reference evidence="4" key="1">
    <citation type="journal article" date="2020" name="Stud. Mycol.">
        <title>101 Dothideomycetes genomes: a test case for predicting lifestyles and emergence of pathogens.</title>
        <authorList>
            <person name="Haridas S."/>
            <person name="Albert R."/>
            <person name="Binder M."/>
            <person name="Bloem J."/>
            <person name="Labutti K."/>
            <person name="Salamov A."/>
            <person name="Andreopoulos B."/>
            <person name="Baker S."/>
            <person name="Barry K."/>
            <person name="Bills G."/>
            <person name="Bluhm B."/>
            <person name="Cannon C."/>
            <person name="Castanera R."/>
            <person name="Culley D."/>
            <person name="Daum C."/>
            <person name="Ezra D."/>
            <person name="Gonzalez J."/>
            <person name="Henrissat B."/>
            <person name="Kuo A."/>
            <person name="Liang C."/>
            <person name="Lipzen A."/>
            <person name="Lutzoni F."/>
            <person name="Magnuson J."/>
            <person name="Mondo S."/>
            <person name="Nolan M."/>
            <person name="Ohm R."/>
            <person name="Pangilinan J."/>
            <person name="Park H.-J."/>
            <person name="Ramirez L."/>
            <person name="Alfaro M."/>
            <person name="Sun H."/>
            <person name="Tritt A."/>
            <person name="Yoshinaga Y."/>
            <person name="Zwiers L.-H."/>
            <person name="Turgeon B."/>
            <person name="Goodwin S."/>
            <person name="Spatafora J."/>
            <person name="Crous P."/>
            <person name="Grigoriev I."/>
        </authorList>
    </citation>
    <scope>NUCLEOTIDE SEQUENCE</scope>
    <source>
        <strain evidence="4">CBS 675.92</strain>
    </source>
</reference>
<gene>
    <name evidence="4" type="ORF">CC80DRAFT_453074</name>
</gene>
<dbReference type="OrthoDB" id="3915838at2759"/>
<evidence type="ECO:0000256" key="2">
    <source>
        <dbReference type="SAM" id="SignalP"/>
    </source>
</evidence>
<dbReference type="Pfam" id="PF13472">
    <property type="entry name" value="Lipase_GDSL_2"/>
    <property type="match status" value="1"/>
</dbReference>
<name>A0A6A5TSU5_9PLEO</name>
<dbReference type="PANTHER" id="PTHR30383:SF31">
    <property type="entry name" value="SGNH HYDROLASE-TYPE ESTERASE DOMAIN-CONTAINING PROTEIN-RELATED"/>
    <property type="match status" value="1"/>
</dbReference>
<protein>
    <submittedName>
        <fullName evidence="4">SGNH hydrolase</fullName>
    </submittedName>
</protein>
<keyword evidence="4" id="KW-0378">Hydrolase</keyword>
<dbReference type="InterPro" id="IPR036514">
    <property type="entry name" value="SGNH_hydro_sf"/>
</dbReference>
<sequence length="414" mass="45956">MATQFALISLAFLSSFANAAPLSSGNVVAGETFASSQFNYPVLDKRGKKAFPLRVLPLGASITFGMGSTDKNGYRKALRDQLRFEGWEVDMVGGVQSGSMRDNENQGHSGYRLDALMGVAETAVKYQPNLITLNIGTNDAAQNKTEFPVESQHERMDKMLDMIYSKIPGVTVLLSTVLQNANPTIDKRVKVINPQYRSIVEKRRKANQRIVLAEMYESDTPWLGKNDLGDGTHPTDAGYKKMTTIWWNAFLEADKANMLQPPNTSTRKLTCEKDMGGDEDVTKVTTPKDFFNDVQPMQSAQILKDEPKEAVWRVDNQGIYVYKLIDGQYAEGAVLDINTNCWAKDVRWFDVNNDGLDDFVCLGAEKETFVRLNQGVEYPPKFKDVGKCTIPRTGDDGAVVDPKLPAKPAGKKSN</sequence>
<organism evidence="4 5">
    <name type="scientific">Byssothecium circinans</name>
    <dbReference type="NCBI Taxonomy" id="147558"/>
    <lineage>
        <taxon>Eukaryota</taxon>
        <taxon>Fungi</taxon>
        <taxon>Dikarya</taxon>
        <taxon>Ascomycota</taxon>
        <taxon>Pezizomycotina</taxon>
        <taxon>Dothideomycetes</taxon>
        <taxon>Pleosporomycetidae</taxon>
        <taxon>Pleosporales</taxon>
        <taxon>Massarineae</taxon>
        <taxon>Massarinaceae</taxon>
        <taxon>Byssothecium</taxon>
    </lineage>
</organism>
<feature type="domain" description="SGNH hydrolase-type esterase" evidence="3">
    <location>
        <begin position="58"/>
        <end position="240"/>
    </location>
</feature>
<dbReference type="AlphaFoldDB" id="A0A6A5TSU5"/>
<dbReference type="SUPFAM" id="SSF52266">
    <property type="entry name" value="SGNH hydrolase"/>
    <property type="match status" value="1"/>
</dbReference>